<dbReference type="InterPro" id="IPR038770">
    <property type="entry name" value="Na+/solute_symporter_sf"/>
</dbReference>
<feature type="transmembrane region" description="Helical" evidence="10">
    <location>
        <begin position="14"/>
        <end position="29"/>
    </location>
</feature>
<keyword evidence="7 10" id="KW-1133">Transmembrane helix</keyword>
<evidence type="ECO:0000256" key="2">
    <source>
        <dbReference type="ARBA" id="ARBA00022448"/>
    </source>
</evidence>
<dbReference type="InterPro" id="IPR036291">
    <property type="entry name" value="NAD(P)-bd_dom_sf"/>
</dbReference>
<comment type="caution">
    <text evidence="12">The sequence shown here is derived from an EMBL/GenBank/DDBJ whole genome shotgun (WGS) entry which is preliminary data.</text>
</comment>
<organism evidence="12 13">
    <name type="scientific">Brevundimonas subvibrioides</name>
    <dbReference type="NCBI Taxonomy" id="74313"/>
    <lineage>
        <taxon>Bacteria</taxon>
        <taxon>Pseudomonadati</taxon>
        <taxon>Pseudomonadota</taxon>
        <taxon>Alphaproteobacteria</taxon>
        <taxon>Caulobacterales</taxon>
        <taxon>Caulobacteraceae</taxon>
        <taxon>Brevundimonas</taxon>
    </lineage>
</organism>
<dbReference type="GO" id="GO:0012505">
    <property type="term" value="C:endomembrane system"/>
    <property type="evidence" value="ECO:0007669"/>
    <property type="project" value="UniProtKB-SubCell"/>
</dbReference>
<dbReference type="GO" id="GO:0005886">
    <property type="term" value="C:plasma membrane"/>
    <property type="evidence" value="ECO:0007669"/>
    <property type="project" value="TreeGrafter"/>
</dbReference>
<feature type="transmembrane region" description="Helical" evidence="10">
    <location>
        <begin position="325"/>
        <end position="346"/>
    </location>
</feature>
<evidence type="ECO:0000313" key="12">
    <source>
        <dbReference type="EMBL" id="OYX34864.1"/>
    </source>
</evidence>
<dbReference type="GO" id="GO:1902600">
    <property type="term" value="P:proton transmembrane transport"/>
    <property type="evidence" value="ECO:0007669"/>
    <property type="project" value="InterPro"/>
</dbReference>
<protein>
    <submittedName>
        <fullName evidence="12">Potassium transporter TrkA</fullName>
    </submittedName>
</protein>
<dbReference type="EMBL" id="NCEB01000007">
    <property type="protein sequence ID" value="OYX34864.1"/>
    <property type="molecule type" value="Genomic_DNA"/>
</dbReference>
<keyword evidence="3" id="KW-0050">Antiport</keyword>
<dbReference type="InterPro" id="IPR006153">
    <property type="entry name" value="Cation/H_exchanger_TM"/>
</dbReference>
<evidence type="ECO:0000256" key="8">
    <source>
        <dbReference type="ARBA" id="ARBA00023065"/>
    </source>
</evidence>
<feature type="transmembrane region" description="Helical" evidence="10">
    <location>
        <begin position="72"/>
        <end position="91"/>
    </location>
</feature>
<feature type="domain" description="RCK N-terminal" evidence="11">
    <location>
        <begin position="429"/>
        <end position="546"/>
    </location>
</feature>
<evidence type="ECO:0000256" key="7">
    <source>
        <dbReference type="ARBA" id="ARBA00022989"/>
    </source>
</evidence>
<dbReference type="FunFam" id="3.40.50.720:FF:000036">
    <property type="entry name" value="Glutathione-regulated potassium-efflux system protein KefB"/>
    <property type="match status" value="1"/>
</dbReference>
<keyword evidence="6" id="KW-0630">Potassium</keyword>
<evidence type="ECO:0000256" key="5">
    <source>
        <dbReference type="ARBA" id="ARBA00022692"/>
    </source>
</evidence>
<feature type="transmembrane region" description="Helical" evidence="10">
    <location>
        <begin position="353"/>
        <end position="372"/>
    </location>
</feature>
<sequence length="607" mass="63135">MAGAHGGGGEYKDLVVFLAAAGVVVPLFSRWKISPVLGFLAAGVLLGPDGLGRFSDVVPWLGLLTISDAEQLAQLSELGVAFLLFMIGLELSWDRLRAMRRLVFGLGMSQIALCAAVLAGGFMLMGQPLASAAVLGLGLSLSSTAVVMPVMAERNRMRGSVGRATFATLLAQDLAVAPILVTVTVLATLAMTGGDLDPSTIGRALLTLAPAAAVIALLVVVGRLGLRPLFRSVAKSRSKGGGGRQELFVALCLLIVVGAGVAAEAAGLSMSLGALIAGLLLAETEYRREIEINIEPFKGLLLGVFFVGVGIGLDLDAVAANPVGVFGLALALTAVKAGLIFGLARLWGLSWRAAVETALVLGPAGEFAFVILNTGLVEGIADPAFTQAVLVSATISMFSVPLMAMLGQKLAGKAPVATALIPTEAEPRAGDVLIVGFGRVGRLVAEMLAEHGQSFIAVDSDVSTVAAARRDGFNVSYGDAARPEMLKLCGIDETRAVVVTMDAPGKVDEVVIAARALRADLPVIARARDDRHAARLYALGVTDAVPETTEASLQLAENTLVDLGIPMGLVLASIHERRDKFRAVFQEAIPADRRDRPTRALRARLQP</sequence>
<keyword evidence="4" id="KW-0633">Potassium transport</keyword>
<gene>
    <name evidence="12" type="ORF">B7Z01_04850</name>
</gene>
<dbReference type="SUPFAM" id="SSF51735">
    <property type="entry name" value="NAD(P)-binding Rossmann-fold domains"/>
    <property type="match status" value="1"/>
</dbReference>
<feature type="transmembrane region" description="Helical" evidence="10">
    <location>
        <begin position="36"/>
        <end position="52"/>
    </location>
</feature>
<dbReference type="AlphaFoldDB" id="A0A258FSE8"/>
<feature type="transmembrane region" description="Helical" evidence="10">
    <location>
        <begin position="384"/>
        <end position="406"/>
    </location>
</feature>
<feature type="transmembrane region" description="Helical" evidence="10">
    <location>
        <begin position="103"/>
        <end position="124"/>
    </location>
</feature>
<reference evidence="12 13" key="1">
    <citation type="submission" date="2017-03" db="EMBL/GenBank/DDBJ databases">
        <title>Lifting the veil on microbial sulfur biogeochemistry in mining wastewaters.</title>
        <authorList>
            <person name="Kantor R.S."/>
            <person name="Colenbrander Nelson T."/>
            <person name="Marshall S."/>
            <person name="Bennett D."/>
            <person name="Apte S."/>
            <person name="Camacho D."/>
            <person name="Thomas B.C."/>
            <person name="Warren L.A."/>
            <person name="Banfield J.F."/>
        </authorList>
    </citation>
    <scope>NUCLEOTIDE SEQUENCE [LARGE SCALE GENOMIC DNA]</scope>
    <source>
        <strain evidence="12">32-69-9</strain>
    </source>
</reference>
<dbReference type="GO" id="GO:0006813">
    <property type="term" value="P:potassium ion transport"/>
    <property type="evidence" value="ECO:0007669"/>
    <property type="project" value="UniProtKB-KW"/>
</dbReference>
<dbReference type="PROSITE" id="PS51201">
    <property type="entry name" value="RCK_N"/>
    <property type="match status" value="1"/>
</dbReference>
<dbReference type="Gene3D" id="1.20.1530.20">
    <property type="match status" value="1"/>
</dbReference>
<dbReference type="GO" id="GO:0015297">
    <property type="term" value="F:antiporter activity"/>
    <property type="evidence" value="ECO:0007669"/>
    <property type="project" value="UniProtKB-KW"/>
</dbReference>
<dbReference type="PANTHER" id="PTHR46157">
    <property type="entry name" value="K(+) EFFLUX ANTIPORTER 3, CHLOROPLASTIC"/>
    <property type="match status" value="1"/>
</dbReference>
<evidence type="ECO:0000256" key="3">
    <source>
        <dbReference type="ARBA" id="ARBA00022449"/>
    </source>
</evidence>
<feature type="transmembrane region" description="Helical" evidence="10">
    <location>
        <begin position="204"/>
        <end position="226"/>
    </location>
</feature>
<evidence type="ECO:0000256" key="10">
    <source>
        <dbReference type="SAM" id="Phobius"/>
    </source>
</evidence>
<feature type="transmembrane region" description="Helical" evidence="10">
    <location>
        <begin position="164"/>
        <end position="192"/>
    </location>
</feature>
<dbReference type="Proteomes" id="UP000215595">
    <property type="component" value="Unassembled WGS sequence"/>
</dbReference>
<dbReference type="Pfam" id="PF00999">
    <property type="entry name" value="Na_H_Exchanger"/>
    <property type="match status" value="1"/>
</dbReference>
<evidence type="ECO:0000256" key="6">
    <source>
        <dbReference type="ARBA" id="ARBA00022958"/>
    </source>
</evidence>
<feature type="transmembrane region" description="Helical" evidence="10">
    <location>
        <begin position="299"/>
        <end position="319"/>
    </location>
</feature>
<keyword evidence="2" id="KW-0813">Transport</keyword>
<dbReference type="Pfam" id="PF02254">
    <property type="entry name" value="TrkA_N"/>
    <property type="match status" value="1"/>
</dbReference>
<feature type="transmembrane region" description="Helical" evidence="10">
    <location>
        <begin position="247"/>
        <end position="263"/>
    </location>
</feature>
<accession>A0A258FSE8</accession>
<dbReference type="InterPro" id="IPR003148">
    <property type="entry name" value="RCK_N"/>
</dbReference>
<keyword evidence="9 10" id="KW-0472">Membrane</keyword>
<evidence type="ECO:0000256" key="1">
    <source>
        <dbReference type="ARBA" id="ARBA00004127"/>
    </source>
</evidence>
<proteinExistence type="predicted"/>
<keyword evidence="8" id="KW-0406">Ion transport</keyword>
<name>A0A258FSE8_9CAUL</name>
<dbReference type="PANTHER" id="PTHR46157:SF4">
    <property type="entry name" value="K(+) EFFLUX ANTIPORTER 3, CHLOROPLASTIC"/>
    <property type="match status" value="1"/>
</dbReference>
<evidence type="ECO:0000259" key="11">
    <source>
        <dbReference type="PROSITE" id="PS51201"/>
    </source>
</evidence>
<comment type="subcellular location">
    <subcellularLocation>
        <location evidence="1">Endomembrane system</location>
        <topology evidence="1">Multi-pass membrane protein</topology>
    </subcellularLocation>
</comment>
<evidence type="ECO:0000256" key="9">
    <source>
        <dbReference type="ARBA" id="ARBA00023136"/>
    </source>
</evidence>
<feature type="transmembrane region" description="Helical" evidence="10">
    <location>
        <begin position="130"/>
        <end position="152"/>
    </location>
</feature>
<evidence type="ECO:0000313" key="13">
    <source>
        <dbReference type="Proteomes" id="UP000215595"/>
    </source>
</evidence>
<dbReference type="Gene3D" id="3.40.50.720">
    <property type="entry name" value="NAD(P)-binding Rossmann-like Domain"/>
    <property type="match status" value="1"/>
</dbReference>
<evidence type="ECO:0000256" key="4">
    <source>
        <dbReference type="ARBA" id="ARBA00022538"/>
    </source>
</evidence>
<keyword evidence="5 10" id="KW-0812">Transmembrane</keyword>